<feature type="region of interest" description="Disordered" evidence="1">
    <location>
        <begin position="1"/>
        <end position="22"/>
    </location>
</feature>
<reference evidence="2 3" key="1">
    <citation type="submission" date="2018-11" db="EMBL/GenBank/DDBJ databases">
        <title>Genome sequence and assembly of Colletotrichum spinosum.</title>
        <authorList>
            <person name="Gan P."/>
            <person name="Shirasu K."/>
        </authorList>
    </citation>
    <scope>NUCLEOTIDE SEQUENCE [LARGE SCALE GENOMIC DNA]</scope>
    <source>
        <strain evidence="2 3">CBS 515.97</strain>
    </source>
</reference>
<comment type="caution">
    <text evidence="2">The sequence shown here is derived from an EMBL/GenBank/DDBJ whole genome shotgun (WGS) entry which is preliminary data.</text>
</comment>
<name>A0A4R8PVI0_9PEZI</name>
<accession>A0A4R8PVI0</accession>
<proteinExistence type="predicted"/>
<evidence type="ECO:0000313" key="3">
    <source>
        <dbReference type="Proteomes" id="UP000295083"/>
    </source>
</evidence>
<sequence>MYQRRAVRECRGTGKPHGPEPRAAGALRHLSRSLQLSLLQGCRLGVRRVKRLLVLRRRRWRVRFSRRVPQLCQRL</sequence>
<dbReference type="EMBL" id="QAPG01010710">
    <property type="protein sequence ID" value="TDZ13814.1"/>
    <property type="molecule type" value="Genomic_DNA"/>
</dbReference>
<organism evidence="2 3">
    <name type="scientific">Colletotrichum spinosum</name>
    <dbReference type="NCBI Taxonomy" id="1347390"/>
    <lineage>
        <taxon>Eukaryota</taxon>
        <taxon>Fungi</taxon>
        <taxon>Dikarya</taxon>
        <taxon>Ascomycota</taxon>
        <taxon>Pezizomycotina</taxon>
        <taxon>Sordariomycetes</taxon>
        <taxon>Hypocreomycetidae</taxon>
        <taxon>Glomerellales</taxon>
        <taxon>Glomerellaceae</taxon>
        <taxon>Colletotrichum</taxon>
        <taxon>Colletotrichum orbiculare species complex</taxon>
    </lineage>
</organism>
<evidence type="ECO:0000313" key="2">
    <source>
        <dbReference type="EMBL" id="TDZ13814.1"/>
    </source>
</evidence>
<dbReference type="Proteomes" id="UP000295083">
    <property type="component" value="Unassembled WGS sequence"/>
</dbReference>
<protein>
    <submittedName>
        <fullName evidence="2">Uncharacterized protein</fullName>
    </submittedName>
</protein>
<keyword evidence="3" id="KW-1185">Reference proteome</keyword>
<feature type="compositionally biased region" description="Basic and acidic residues" evidence="1">
    <location>
        <begin position="1"/>
        <end position="20"/>
    </location>
</feature>
<evidence type="ECO:0000256" key="1">
    <source>
        <dbReference type="SAM" id="MobiDB-lite"/>
    </source>
</evidence>
<gene>
    <name evidence="2" type="ORF">C8035_v002388</name>
</gene>
<dbReference type="AlphaFoldDB" id="A0A4R8PVI0"/>